<proteinExistence type="predicted"/>
<feature type="signal peptide" evidence="1">
    <location>
        <begin position="1"/>
        <end position="20"/>
    </location>
</feature>
<dbReference type="AlphaFoldDB" id="A0A1A7R2B1"/>
<accession>A0A1A7R2B1</accession>
<dbReference type="InterPro" id="IPR024618">
    <property type="entry name" value="DUF3857"/>
</dbReference>
<feature type="domain" description="DUF3857" evidence="2">
    <location>
        <begin position="70"/>
        <end position="202"/>
    </location>
</feature>
<name>A0A1A7R2B1_9FLAO</name>
<dbReference type="Pfam" id="PF12969">
    <property type="entry name" value="DUF3857"/>
    <property type="match status" value="1"/>
</dbReference>
<gene>
    <name evidence="3" type="ORF">LX77_01336</name>
</gene>
<feature type="chain" id="PRO_5030025521" evidence="1">
    <location>
        <begin position="21"/>
        <end position="654"/>
    </location>
</feature>
<organism evidence="3 4">
    <name type="scientific">Gelidibacter algens</name>
    <dbReference type="NCBI Taxonomy" id="49280"/>
    <lineage>
        <taxon>Bacteria</taxon>
        <taxon>Pseudomonadati</taxon>
        <taxon>Bacteroidota</taxon>
        <taxon>Flavobacteriia</taxon>
        <taxon>Flavobacteriales</taxon>
        <taxon>Flavobacteriaceae</taxon>
        <taxon>Gelidibacter</taxon>
    </lineage>
</organism>
<sequence>MKSFLCFCLLYVAGMFTTIAQPFYESYDWDADPKYSKNGLAEEYMASLKEKIVSEFYFDGDGGLVEYFLEHKVYYLNSDDSIEEFNKVYLPYASDSELQLNKARVITASGQVINLDDSKILTATNEETNNTYKYFAFEGIEKGSFIEYLYVVERYPVYKGKRIDFQSNFLKSNLEFDVYAPSNLEFKFKSYNGLNDVENDTVIENKNHWSLKIPKAKLLEREDLAAYDADRQFLVYALDENTASRVKDISSYANVAQNIYDFYSQEVSKKEQSELNSFLKQIDFKEEDAIDVKLRAIESFIKTNIFIAEGSNEQLASLLDVLKDKVANERGIIKLYAAIFNQLHIKFEFIYTCERDYMRFDKDFEANNFLLEALFYFPKTKKYMSPTETGSRYGFPPPYLTDTYGLFIKEVAIGDFKSAVGKVEYIKPVEAENTTDKMLIEVSFDADDLTIVNIKLDKSLAGYYGMYIHPFMDLIKPEDKDELIKGFAKNIDAGADIKNKMVNNGSPKLFGIEPLQFILDFNSSAFVEKAGRKYLFKVGDLIGQQMEMYQEKKRILPLENEFQRSYFRTMTIAVPEGYRFANLEDINIENFYTMNGKELLSFKSSYQLEGNTLTITANEHYKVNHISADMYEDYRKVINSAADFNKVTLVLEPK</sequence>
<evidence type="ECO:0000313" key="4">
    <source>
        <dbReference type="Proteomes" id="UP000248987"/>
    </source>
</evidence>
<evidence type="ECO:0000256" key="1">
    <source>
        <dbReference type="SAM" id="SignalP"/>
    </source>
</evidence>
<dbReference type="Gene3D" id="2.60.120.1130">
    <property type="match status" value="1"/>
</dbReference>
<protein>
    <submittedName>
        <fullName evidence="3">Uncharacterized protein DUF3857</fullName>
    </submittedName>
</protein>
<dbReference type="STRING" id="49280.A9996_05030"/>
<dbReference type="Proteomes" id="UP000248987">
    <property type="component" value="Unassembled WGS sequence"/>
</dbReference>
<dbReference type="RefSeq" id="WP_066431747.1">
    <property type="nucleotide sequence ID" value="NZ_LZRN01000007.1"/>
</dbReference>
<comment type="caution">
    <text evidence="3">The sequence shown here is derived from an EMBL/GenBank/DDBJ whole genome shotgun (WGS) entry which is preliminary data.</text>
</comment>
<reference evidence="3 4" key="1">
    <citation type="submission" date="2018-06" db="EMBL/GenBank/DDBJ databases">
        <title>Genomic Encyclopedia of Archaeal and Bacterial Type Strains, Phase II (KMG-II): from individual species to whole genera.</title>
        <authorList>
            <person name="Goeker M."/>
        </authorList>
    </citation>
    <scope>NUCLEOTIDE SEQUENCE [LARGE SCALE GENOMIC DNA]</scope>
    <source>
        <strain evidence="3 4">DSM 12408</strain>
    </source>
</reference>
<dbReference type="Gene3D" id="2.60.40.3140">
    <property type="match status" value="1"/>
</dbReference>
<dbReference type="EMBL" id="QLLQ01000003">
    <property type="protein sequence ID" value="RAJ25919.1"/>
    <property type="molecule type" value="Genomic_DNA"/>
</dbReference>
<evidence type="ECO:0000313" key="3">
    <source>
        <dbReference type="EMBL" id="RAJ25919.1"/>
    </source>
</evidence>
<evidence type="ECO:0000259" key="2">
    <source>
        <dbReference type="Pfam" id="PF12969"/>
    </source>
</evidence>
<keyword evidence="1" id="KW-0732">Signal</keyword>
<keyword evidence="4" id="KW-1185">Reference proteome</keyword>